<dbReference type="AlphaFoldDB" id="A0A507BS49"/>
<evidence type="ECO:0000313" key="5">
    <source>
        <dbReference type="EMBL" id="TPX30502.1"/>
    </source>
</evidence>
<dbReference type="PANTHER" id="PTHR35372">
    <property type="entry name" value="ATP BINDING PROTEIN-RELATED"/>
    <property type="match status" value="1"/>
</dbReference>
<dbReference type="PROSITE" id="PS51206">
    <property type="entry name" value="SF3_HELICASE_1"/>
    <property type="match status" value="1"/>
</dbReference>
<dbReference type="InterPro" id="IPR014818">
    <property type="entry name" value="Phage/plasmid_primase_P4_C"/>
</dbReference>
<evidence type="ECO:0000256" key="3">
    <source>
        <dbReference type="ARBA" id="ARBA00022840"/>
    </source>
</evidence>
<keyword evidence="3" id="KW-0067">ATP-binding</keyword>
<dbReference type="InterPro" id="IPR027417">
    <property type="entry name" value="P-loop_NTPase"/>
</dbReference>
<dbReference type="GeneID" id="42007168"/>
<name>A0A507BS49_9FUNG</name>
<gene>
    <name evidence="5" type="ORF">SmJEL517_g05945</name>
</gene>
<dbReference type="OrthoDB" id="2375545at2759"/>
<dbReference type="GO" id="GO:0016787">
    <property type="term" value="F:hydrolase activity"/>
    <property type="evidence" value="ECO:0007669"/>
    <property type="project" value="UniProtKB-KW"/>
</dbReference>
<dbReference type="GO" id="GO:0005524">
    <property type="term" value="F:ATP binding"/>
    <property type="evidence" value="ECO:0007669"/>
    <property type="project" value="UniProtKB-KW"/>
</dbReference>
<dbReference type="RefSeq" id="XP_031022153.1">
    <property type="nucleotide sequence ID" value="XM_031171871.1"/>
</dbReference>
<comment type="caution">
    <text evidence="5">The sequence shown here is derived from an EMBL/GenBank/DDBJ whole genome shotgun (WGS) entry which is preliminary data.</text>
</comment>
<organism evidence="5 6">
    <name type="scientific">Synchytrium microbalum</name>
    <dbReference type="NCBI Taxonomy" id="1806994"/>
    <lineage>
        <taxon>Eukaryota</taxon>
        <taxon>Fungi</taxon>
        <taxon>Fungi incertae sedis</taxon>
        <taxon>Chytridiomycota</taxon>
        <taxon>Chytridiomycota incertae sedis</taxon>
        <taxon>Chytridiomycetes</taxon>
        <taxon>Synchytriales</taxon>
        <taxon>Synchytriaceae</taxon>
        <taxon>Synchytrium</taxon>
    </lineage>
</organism>
<dbReference type="InterPro" id="IPR014015">
    <property type="entry name" value="Helicase_SF3_DNA-vir"/>
</dbReference>
<protein>
    <recommendedName>
        <fullName evidence="4">SF3 helicase domain-containing protein</fullName>
    </recommendedName>
</protein>
<dbReference type="PANTHER" id="PTHR35372:SF2">
    <property type="entry name" value="SF3 HELICASE DOMAIN-CONTAINING PROTEIN"/>
    <property type="match status" value="1"/>
</dbReference>
<dbReference type="InterPro" id="IPR051620">
    <property type="entry name" value="ORF904-like_C"/>
</dbReference>
<dbReference type="Proteomes" id="UP000319731">
    <property type="component" value="Unassembled WGS sequence"/>
</dbReference>
<keyword evidence="2" id="KW-0378">Hydrolase</keyword>
<reference evidence="5 6" key="1">
    <citation type="journal article" date="2019" name="Sci. Rep.">
        <title>Comparative genomics of chytrid fungi reveal insights into the obligate biotrophic and pathogenic lifestyle of Synchytrium endobioticum.</title>
        <authorList>
            <person name="van de Vossenberg B.T.L.H."/>
            <person name="Warris S."/>
            <person name="Nguyen H.D.T."/>
            <person name="van Gent-Pelzer M.P.E."/>
            <person name="Joly D.L."/>
            <person name="van de Geest H.C."/>
            <person name="Bonants P.J.M."/>
            <person name="Smith D.S."/>
            <person name="Levesque C.A."/>
            <person name="van der Lee T.A.J."/>
        </authorList>
    </citation>
    <scope>NUCLEOTIDE SEQUENCE [LARGE SCALE GENOMIC DNA]</scope>
    <source>
        <strain evidence="5 6">JEL517</strain>
    </source>
</reference>
<dbReference type="Gene3D" id="3.40.50.300">
    <property type="entry name" value="P-loop containing nucleotide triphosphate hydrolases"/>
    <property type="match status" value="1"/>
</dbReference>
<keyword evidence="1" id="KW-0547">Nucleotide-binding</keyword>
<feature type="domain" description="SF3 helicase" evidence="4">
    <location>
        <begin position="252"/>
        <end position="414"/>
    </location>
</feature>
<evidence type="ECO:0000259" key="4">
    <source>
        <dbReference type="PROSITE" id="PS51206"/>
    </source>
</evidence>
<dbReference type="EMBL" id="QEAO01000067">
    <property type="protein sequence ID" value="TPX30502.1"/>
    <property type="molecule type" value="Genomic_DNA"/>
</dbReference>
<dbReference type="STRING" id="1806994.A0A507BS49"/>
<keyword evidence="6" id="KW-1185">Reference proteome</keyword>
<dbReference type="NCBIfam" id="TIGR01613">
    <property type="entry name" value="primase_Cterm"/>
    <property type="match status" value="1"/>
</dbReference>
<evidence type="ECO:0000256" key="2">
    <source>
        <dbReference type="ARBA" id="ARBA00022801"/>
    </source>
</evidence>
<proteinExistence type="predicted"/>
<sequence length="577" mass="65404">MANIVQGSIGCTKKPGISFPNPSIVLSQSQILVIYGSVYIDNRVVNNTDTHHFAGDNADLDSNFDEVYPVFPDDPDLNGLVYRAVDGGIAHVAKSRFNHVPSKGWFEFRDHRWRRCLQGIDIYFPELVVSKLQIMKRFYQDHIPESELKEKQLKQITSTIKKVGNKDIPHYTKHSSGIFYNSNPDFESKLDESNDLLGFDNGVYDFKTHTFRSGRPDDFVSKSVGYCYMVEDSAEFEEKVYSLLQDIQPNVDERHHLLIFLSLLIHGSNREEIFTVFAGTTRNGKSLLSDLIKLTLGEYYATVSSTMLTGEKPTSSAPQADMVALKGCRAVIASEPERGRAINSAFMKWITGNDEVVCRPLNSNTIVRYNPKYKLIVLCNKIPVMDSNDEAVWIRSRIIEFPTKFVDLPVHPHERPINKSLKDDIKTIQWRQAFMKILITFYKKYQVEGLVPTAKVLQKTAEYKESSTIVLQFVNDRIEDANKGDNIALSSIYQQFQEWHAQNVGGSYPGSSYVKDELTSLGWDVSKKVKVGTSSVLGVKQHTLPQATTMQPKKALILKFGYFQLQTNGSNKMFVTD</sequence>
<dbReference type="InterPro" id="IPR006500">
    <property type="entry name" value="Helicase_put_C_phage/plasmid"/>
</dbReference>
<evidence type="ECO:0000256" key="1">
    <source>
        <dbReference type="ARBA" id="ARBA00022741"/>
    </source>
</evidence>
<accession>A0A507BS49</accession>
<dbReference type="Pfam" id="PF08706">
    <property type="entry name" value="D5_N"/>
    <property type="match status" value="1"/>
</dbReference>
<evidence type="ECO:0000313" key="6">
    <source>
        <dbReference type="Proteomes" id="UP000319731"/>
    </source>
</evidence>